<sequence length="192" mass="22203">MGNRDGKCTYCLWEFYFWLCRFWGIITCIVLWGIGVEEAFYGRYVGFILLAEAVIVTFLEVVFFVDFCVKILKSGDDEEESASCCLKMWACVLWIDHWKKGVLYLLLAVPCFIEPHDAWLAIISGVMLMMSAIFYIIKTFGSMNEETHQKLPQETTYDRFDDIQEDLEDNILNPIDDGAIVCVADQQEILEL</sequence>
<dbReference type="PANTHER" id="PTHR28474">
    <property type="entry name" value="TRANSMEMBRANE PROTEIN 72"/>
    <property type="match status" value="1"/>
</dbReference>
<reference evidence="2 3" key="1">
    <citation type="journal article" date="2017" name="Nat. Ecol. Evol.">
        <title>Scallop genome provides insights into evolution of bilaterian karyotype and development.</title>
        <authorList>
            <person name="Wang S."/>
            <person name="Zhang J."/>
            <person name="Jiao W."/>
            <person name="Li J."/>
            <person name="Xun X."/>
            <person name="Sun Y."/>
            <person name="Guo X."/>
            <person name="Huan P."/>
            <person name="Dong B."/>
            <person name="Zhang L."/>
            <person name="Hu X."/>
            <person name="Sun X."/>
            <person name="Wang J."/>
            <person name="Zhao C."/>
            <person name="Wang Y."/>
            <person name="Wang D."/>
            <person name="Huang X."/>
            <person name="Wang R."/>
            <person name="Lv J."/>
            <person name="Li Y."/>
            <person name="Zhang Z."/>
            <person name="Liu B."/>
            <person name="Lu W."/>
            <person name="Hui Y."/>
            <person name="Liang J."/>
            <person name="Zhou Z."/>
            <person name="Hou R."/>
            <person name="Li X."/>
            <person name="Liu Y."/>
            <person name="Li H."/>
            <person name="Ning X."/>
            <person name="Lin Y."/>
            <person name="Zhao L."/>
            <person name="Xing Q."/>
            <person name="Dou J."/>
            <person name="Li Y."/>
            <person name="Mao J."/>
            <person name="Guo H."/>
            <person name="Dou H."/>
            <person name="Li T."/>
            <person name="Mu C."/>
            <person name="Jiang W."/>
            <person name="Fu Q."/>
            <person name="Fu X."/>
            <person name="Miao Y."/>
            <person name="Liu J."/>
            <person name="Yu Q."/>
            <person name="Li R."/>
            <person name="Liao H."/>
            <person name="Li X."/>
            <person name="Kong Y."/>
            <person name="Jiang Z."/>
            <person name="Chourrout D."/>
            <person name="Li R."/>
            <person name="Bao Z."/>
        </authorList>
    </citation>
    <scope>NUCLEOTIDE SEQUENCE [LARGE SCALE GENOMIC DNA]</scope>
    <source>
        <strain evidence="2 3">PY_sf001</strain>
    </source>
</reference>
<name>A0A210QM84_MIZYE</name>
<dbReference type="AlphaFoldDB" id="A0A210QM84"/>
<dbReference type="Pfam" id="PF16054">
    <property type="entry name" value="TMEM72"/>
    <property type="match status" value="1"/>
</dbReference>
<evidence type="ECO:0000256" key="1">
    <source>
        <dbReference type="SAM" id="Phobius"/>
    </source>
</evidence>
<dbReference type="InterPro" id="IPR032055">
    <property type="entry name" value="TMEM72"/>
</dbReference>
<evidence type="ECO:0000313" key="2">
    <source>
        <dbReference type="EMBL" id="OWF49842.1"/>
    </source>
</evidence>
<comment type="caution">
    <text evidence="2">The sequence shown here is derived from an EMBL/GenBank/DDBJ whole genome shotgun (WGS) entry which is preliminary data.</text>
</comment>
<dbReference type="PANTHER" id="PTHR28474:SF1">
    <property type="entry name" value="TRANSMEMBRANE PROTEIN 72"/>
    <property type="match status" value="1"/>
</dbReference>
<keyword evidence="1 2" id="KW-0812">Transmembrane</keyword>
<gene>
    <name evidence="2" type="ORF">KP79_PYT05763</name>
</gene>
<accession>A0A210QM84</accession>
<proteinExistence type="predicted"/>
<organism evidence="2 3">
    <name type="scientific">Mizuhopecten yessoensis</name>
    <name type="common">Japanese scallop</name>
    <name type="synonym">Patinopecten yessoensis</name>
    <dbReference type="NCBI Taxonomy" id="6573"/>
    <lineage>
        <taxon>Eukaryota</taxon>
        <taxon>Metazoa</taxon>
        <taxon>Spiralia</taxon>
        <taxon>Lophotrochozoa</taxon>
        <taxon>Mollusca</taxon>
        <taxon>Bivalvia</taxon>
        <taxon>Autobranchia</taxon>
        <taxon>Pteriomorphia</taxon>
        <taxon>Pectinida</taxon>
        <taxon>Pectinoidea</taxon>
        <taxon>Pectinidae</taxon>
        <taxon>Mizuhopecten</taxon>
    </lineage>
</organism>
<feature type="transmembrane region" description="Helical" evidence="1">
    <location>
        <begin position="12"/>
        <end position="34"/>
    </location>
</feature>
<dbReference type="Proteomes" id="UP000242188">
    <property type="component" value="Unassembled WGS sequence"/>
</dbReference>
<protein>
    <submittedName>
        <fullName evidence="2">Transmembrane protein 72</fullName>
    </submittedName>
</protein>
<keyword evidence="1" id="KW-0472">Membrane</keyword>
<feature type="transmembrane region" description="Helical" evidence="1">
    <location>
        <begin position="46"/>
        <end position="69"/>
    </location>
</feature>
<evidence type="ECO:0000313" key="3">
    <source>
        <dbReference type="Proteomes" id="UP000242188"/>
    </source>
</evidence>
<feature type="transmembrane region" description="Helical" evidence="1">
    <location>
        <begin position="118"/>
        <end position="137"/>
    </location>
</feature>
<keyword evidence="3" id="KW-1185">Reference proteome</keyword>
<keyword evidence="1" id="KW-1133">Transmembrane helix</keyword>
<dbReference type="OrthoDB" id="5946061at2759"/>
<dbReference type="EMBL" id="NEDP02002932">
    <property type="protein sequence ID" value="OWF49842.1"/>
    <property type="molecule type" value="Genomic_DNA"/>
</dbReference>